<gene>
    <name evidence="2" type="ORF">EPI10_011358</name>
</gene>
<dbReference type="EMBL" id="SMMG02000004">
    <property type="protein sequence ID" value="KAA3477473.1"/>
    <property type="molecule type" value="Genomic_DNA"/>
</dbReference>
<dbReference type="AlphaFoldDB" id="A0A5B6W858"/>
<comment type="caution">
    <text evidence="2">The sequence shown here is derived from an EMBL/GenBank/DDBJ whole genome shotgun (WGS) entry which is preliminary data.</text>
</comment>
<sequence>MEIDREIEVFKCVDNYPSPKDVPPSLLGVWANKLGKFGHSTVSQHPKVSPSVLLSQHRSDSNLHTEFHGTLGHMTKDCVHLNDAIESTIWKDHLNQYLAQEPYPRGRSYDREARPFANQKEDRAMGKQPVRGGERCVTGRNSEWSSSNSKRKTHLKSIMSVAAPLKKFRSFPSWYFLFSKGERDVLDAESDDLPVVSVTIVTFQVKHILLDMGSSMDILVSKAFHQMGLKDSALKKTSLIYALAN</sequence>
<reference evidence="3" key="1">
    <citation type="journal article" date="2019" name="Plant Biotechnol. J.">
        <title>Genome sequencing of the Australian wild diploid species Gossypium australe highlights disease resistance and delayed gland morphogenesis.</title>
        <authorList>
            <person name="Cai Y."/>
            <person name="Cai X."/>
            <person name="Wang Q."/>
            <person name="Wang P."/>
            <person name="Zhang Y."/>
            <person name="Cai C."/>
            <person name="Xu Y."/>
            <person name="Wang K."/>
            <person name="Zhou Z."/>
            <person name="Wang C."/>
            <person name="Geng S."/>
            <person name="Li B."/>
            <person name="Dong Q."/>
            <person name="Hou Y."/>
            <person name="Wang H."/>
            <person name="Ai P."/>
            <person name="Liu Z."/>
            <person name="Yi F."/>
            <person name="Sun M."/>
            <person name="An G."/>
            <person name="Cheng J."/>
            <person name="Zhang Y."/>
            <person name="Shi Q."/>
            <person name="Xie Y."/>
            <person name="Shi X."/>
            <person name="Chang Y."/>
            <person name="Huang F."/>
            <person name="Chen Y."/>
            <person name="Hong S."/>
            <person name="Mi L."/>
            <person name="Sun Q."/>
            <person name="Zhang L."/>
            <person name="Zhou B."/>
            <person name="Peng R."/>
            <person name="Zhang X."/>
            <person name="Liu F."/>
        </authorList>
    </citation>
    <scope>NUCLEOTIDE SEQUENCE [LARGE SCALE GENOMIC DNA]</scope>
    <source>
        <strain evidence="3">cv. PA1801</strain>
    </source>
</reference>
<evidence type="ECO:0000256" key="1">
    <source>
        <dbReference type="SAM" id="MobiDB-lite"/>
    </source>
</evidence>
<dbReference type="OrthoDB" id="978534at2759"/>
<proteinExistence type="predicted"/>
<keyword evidence="3" id="KW-1185">Reference proteome</keyword>
<protein>
    <submittedName>
        <fullName evidence="2">Integrase, catalytic core</fullName>
    </submittedName>
</protein>
<dbReference type="Proteomes" id="UP000325315">
    <property type="component" value="Unassembled WGS sequence"/>
</dbReference>
<organism evidence="2 3">
    <name type="scientific">Gossypium australe</name>
    <dbReference type="NCBI Taxonomy" id="47621"/>
    <lineage>
        <taxon>Eukaryota</taxon>
        <taxon>Viridiplantae</taxon>
        <taxon>Streptophyta</taxon>
        <taxon>Embryophyta</taxon>
        <taxon>Tracheophyta</taxon>
        <taxon>Spermatophyta</taxon>
        <taxon>Magnoliopsida</taxon>
        <taxon>eudicotyledons</taxon>
        <taxon>Gunneridae</taxon>
        <taxon>Pentapetalae</taxon>
        <taxon>rosids</taxon>
        <taxon>malvids</taxon>
        <taxon>Malvales</taxon>
        <taxon>Malvaceae</taxon>
        <taxon>Malvoideae</taxon>
        <taxon>Gossypium</taxon>
    </lineage>
</organism>
<accession>A0A5B6W858</accession>
<evidence type="ECO:0000313" key="3">
    <source>
        <dbReference type="Proteomes" id="UP000325315"/>
    </source>
</evidence>
<feature type="compositionally biased region" description="Polar residues" evidence="1">
    <location>
        <begin position="139"/>
        <end position="148"/>
    </location>
</feature>
<evidence type="ECO:0000313" key="2">
    <source>
        <dbReference type="EMBL" id="KAA3477473.1"/>
    </source>
</evidence>
<feature type="region of interest" description="Disordered" evidence="1">
    <location>
        <begin position="121"/>
        <end position="149"/>
    </location>
</feature>
<name>A0A5B6W858_9ROSI</name>